<feature type="binding site" evidence="13">
    <location>
        <position position="106"/>
    </location>
    <ligand>
        <name>Mg(2+)</name>
        <dbReference type="ChEBI" id="CHEBI:18420"/>
        <label>1</label>
    </ligand>
</feature>
<comment type="function">
    <text evidence="8">Acts on ADP-mannose and ADP-glucose as well as ADP-ribose. Prevents glycogen biosynthesis. The reaction catalyzed by this enzyme is a limiting step of the gluconeogenic process.</text>
</comment>
<feature type="binding site" evidence="13">
    <location>
        <position position="90"/>
    </location>
    <ligand>
        <name>Mg(2+)</name>
        <dbReference type="ChEBI" id="CHEBI:18420"/>
        <label>1</label>
    </ligand>
</feature>
<dbReference type="PANTHER" id="PTHR11839:SF5">
    <property type="entry name" value="ADP-RIBOSE PYROPHOSPHATASE"/>
    <property type="match status" value="1"/>
</dbReference>
<evidence type="ECO:0000256" key="1">
    <source>
        <dbReference type="ARBA" id="ARBA00001946"/>
    </source>
</evidence>
<dbReference type="GO" id="GO:0005829">
    <property type="term" value="C:cytosol"/>
    <property type="evidence" value="ECO:0007669"/>
    <property type="project" value="TreeGrafter"/>
</dbReference>
<organism evidence="16 17">
    <name type="scientific">Candidatus Rickettsiella viridis</name>
    <dbReference type="NCBI Taxonomy" id="676208"/>
    <lineage>
        <taxon>Bacteria</taxon>
        <taxon>Pseudomonadati</taxon>
        <taxon>Pseudomonadota</taxon>
        <taxon>Gammaproteobacteria</taxon>
        <taxon>Legionellales</taxon>
        <taxon>Coxiellaceae</taxon>
        <taxon>Rickettsiella</taxon>
    </lineage>
</organism>
<dbReference type="OrthoDB" id="5292471at2"/>
<dbReference type="NCBIfam" id="TIGR00052">
    <property type="entry name" value="nudix-type nucleoside diphosphatase, YffH/AdpP family"/>
    <property type="match status" value="1"/>
</dbReference>
<protein>
    <recommendedName>
        <fullName evidence="4">ADP-ribose pyrophosphatase</fullName>
        <ecNumber evidence="3">3.6.1.13</ecNumber>
    </recommendedName>
    <alternativeName>
        <fullName evidence="9">ADP-ribose diphosphatase</fullName>
    </alternativeName>
    <alternativeName>
        <fullName evidence="11">ADP-ribose phosphohydrolase</fullName>
    </alternativeName>
    <alternativeName>
        <fullName evidence="10">Adenosine diphosphoribose pyrophosphatase</fullName>
    </alternativeName>
</protein>
<dbReference type="InterPro" id="IPR000086">
    <property type="entry name" value="NUDIX_hydrolase_dom"/>
</dbReference>
<dbReference type="PROSITE" id="PS00893">
    <property type="entry name" value="NUDIX_BOX"/>
    <property type="match status" value="1"/>
</dbReference>
<feature type="domain" description="Nudix hydrolase" evidence="15">
    <location>
        <begin position="49"/>
        <end position="187"/>
    </location>
</feature>
<feature type="short sequence motif" description="Nudix box" evidence="14">
    <location>
        <begin position="91"/>
        <end position="113"/>
    </location>
</feature>
<evidence type="ECO:0000313" key="16">
    <source>
        <dbReference type="EMBL" id="BBB14628.1"/>
    </source>
</evidence>
<feature type="binding site" evidence="13">
    <location>
        <position position="110"/>
    </location>
    <ligand>
        <name>Mg(2+)</name>
        <dbReference type="ChEBI" id="CHEBI:18420"/>
        <label>1</label>
    </ligand>
</feature>
<comment type="catalytic activity">
    <reaction evidence="12">
        <text>ADP-D-ribose + H2O = D-ribose 5-phosphate + AMP + 2 H(+)</text>
        <dbReference type="Rhea" id="RHEA:10412"/>
        <dbReference type="ChEBI" id="CHEBI:15377"/>
        <dbReference type="ChEBI" id="CHEBI:15378"/>
        <dbReference type="ChEBI" id="CHEBI:57967"/>
        <dbReference type="ChEBI" id="CHEBI:78346"/>
        <dbReference type="ChEBI" id="CHEBI:456215"/>
        <dbReference type="EC" id="3.6.1.13"/>
    </reaction>
</comment>
<evidence type="ECO:0000256" key="3">
    <source>
        <dbReference type="ARBA" id="ARBA00012453"/>
    </source>
</evidence>
<evidence type="ECO:0000259" key="15">
    <source>
        <dbReference type="PROSITE" id="PS51462"/>
    </source>
</evidence>
<dbReference type="PANTHER" id="PTHR11839">
    <property type="entry name" value="UDP/ADP-SUGAR PYROPHOSPHATASE"/>
    <property type="match status" value="1"/>
</dbReference>
<evidence type="ECO:0000313" key="17">
    <source>
        <dbReference type="Proteomes" id="UP000282483"/>
    </source>
</evidence>
<evidence type="ECO:0000256" key="12">
    <source>
        <dbReference type="ARBA" id="ARBA00049546"/>
    </source>
</evidence>
<evidence type="ECO:0000256" key="11">
    <source>
        <dbReference type="ARBA" id="ARBA00033056"/>
    </source>
</evidence>
<dbReference type="RefSeq" id="WP_126322153.1">
    <property type="nucleotide sequence ID" value="NZ_AP018005.1"/>
</dbReference>
<dbReference type="PROSITE" id="PS51462">
    <property type="entry name" value="NUDIX"/>
    <property type="match status" value="1"/>
</dbReference>
<dbReference type="EC" id="3.6.1.13" evidence="3"/>
<evidence type="ECO:0000256" key="4">
    <source>
        <dbReference type="ARBA" id="ARBA00013297"/>
    </source>
</evidence>
<evidence type="ECO:0000256" key="14">
    <source>
        <dbReference type="PIRSR" id="PIRSR604385-3"/>
    </source>
</evidence>
<keyword evidence="17" id="KW-1185">Reference proteome</keyword>
<dbReference type="GO" id="GO:0019144">
    <property type="term" value="F:ADP-sugar diphosphatase activity"/>
    <property type="evidence" value="ECO:0007669"/>
    <property type="project" value="TreeGrafter"/>
</dbReference>
<dbReference type="AlphaFoldDB" id="A0A2Z5UT63"/>
<proteinExistence type="inferred from homology"/>
<dbReference type="GO" id="GO:0046872">
    <property type="term" value="F:metal ion binding"/>
    <property type="evidence" value="ECO:0007669"/>
    <property type="project" value="UniProtKB-KW"/>
</dbReference>
<evidence type="ECO:0000256" key="6">
    <source>
        <dbReference type="ARBA" id="ARBA00022801"/>
    </source>
</evidence>
<dbReference type="KEGG" id="rvi:RVIR1_00860"/>
<evidence type="ECO:0000256" key="9">
    <source>
        <dbReference type="ARBA" id="ARBA00030162"/>
    </source>
</evidence>
<dbReference type="GO" id="GO:0047631">
    <property type="term" value="F:ADP-ribose diphosphatase activity"/>
    <property type="evidence" value="ECO:0007669"/>
    <property type="project" value="UniProtKB-EC"/>
</dbReference>
<dbReference type="SUPFAM" id="SSF55811">
    <property type="entry name" value="Nudix"/>
    <property type="match status" value="1"/>
</dbReference>
<accession>A0A2Z5UT63</accession>
<keyword evidence="6" id="KW-0378">Hydrolase</keyword>
<reference evidence="16 17" key="1">
    <citation type="submission" date="2017-03" db="EMBL/GenBank/DDBJ databases">
        <title>The genome sequence of Candidatus Rickettsiella viridis.</title>
        <authorList>
            <person name="Nikoh N."/>
            <person name="Tsuchida T."/>
            <person name="Yamaguchi K."/>
            <person name="Maeda T."/>
            <person name="Shigenobu S."/>
            <person name="Fukatsu T."/>
        </authorList>
    </citation>
    <scope>NUCLEOTIDE SEQUENCE [LARGE SCALE GENOMIC DNA]</scope>
    <source>
        <strain evidence="16 17">Ap-RA04</strain>
    </source>
</reference>
<comment type="cofactor">
    <cofactor evidence="1 13">
        <name>Mg(2+)</name>
        <dbReference type="ChEBI" id="CHEBI:18420"/>
    </cofactor>
</comment>
<dbReference type="InterPro" id="IPR015797">
    <property type="entry name" value="NUDIX_hydrolase-like_dom_sf"/>
</dbReference>
<dbReference type="GO" id="GO:0019693">
    <property type="term" value="P:ribose phosphate metabolic process"/>
    <property type="evidence" value="ECO:0007669"/>
    <property type="project" value="TreeGrafter"/>
</dbReference>
<gene>
    <name evidence="16" type="primary">nudF</name>
    <name evidence="16" type="ORF">RVIR1_00860</name>
</gene>
<keyword evidence="7 13" id="KW-0460">Magnesium</keyword>
<dbReference type="EMBL" id="AP018005">
    <property type="protein sequence ID" value="BBB14628.1"/>
    <property type="molecule type" value="Genomic_DNA"/>
</dbReference>
<evidence type="ECO:0000256" key="5">
    <source>
        <dbReference type="ARBA" id="ARBA00022723"/>
    </source>
</evidence>
<dbReference type="InterPro" id="IPR004385">
    <property type="entry name" value="NDP_pyrophosphatase"/>
</dbReference>
<evidence type="ECO:0000256" key="8">
    <source>
        <dbReference type="ARBA" id="ARBA00025164"/>
    </source>
</evidence>
<dbReference type="Proteomes" id="UP000282483">
    <property type="component" value="Chromosome"/>
</dbReference>
<dbReference type="CDD" id="cd24155">
    <property type="entry name" value="NUDIX_ADPRase"/>
    <property type="match status" value="1"/>
</dbReference>
<name>A0A2Z5UT63_9COXI</name>
<feature type="binding site" evidence="13">
    <location>
        <position position="158"/>
    </location>
    <ligand>
        <name>Mg(2+)</name>
        <dbReference type="ChEBI" id="CHEBI:18420"/>
        <label>1</label>
    </ligand>
</feature>
<evidence type="ECO:0000256" key="2">
    <source>
        <dbReference type="ARBA" id="ARBA00007482"/>
    </source>
</evidence>
<dbReference type="InterPro" id="IPR020084">
    <property type="entry name" value="NUDIX_hydrolase_CS"/>
</dbReference>
<evidence type="ECO:0000256" key="13">
    <source>
        <dbReference type="PIRSR" id="PIRSR604385-2"/>
    </source>
</evidence>
<dbReference type="GO" id="GO:0006753">
    <property type="term" value="P:nucleoside phosphate metabolic process"/>
    <property type="evidence" value="ECO:0007669"/>
    <property type="project" value="TreeGrafter"/>
</dbReference>
<dbReference type="Pfam" id="PF00293">
    <property type="entry name" value="NUDIX"/>
    <property type="match status" value="1"/>
</dbReference>
<evidence type="ECO:0000256" key="7">
    <source>
        <dbReference type="ARBA" id="ARBA00022842"/>
    </source>
</evidence>
<dbReference type="Gene3D" id="3.90.79.10">
    <property type="entry name" value="Nucleoside Triphosphate Pyrophosphohydrolase"/>
    <property type="match status" value="1"/>
</dbReference>
<evidence type="ECO:0000256" key="10">
    <source>
        <dbReference type="ARBA" id="ARBA00030308"/>
    </source>
</evidence>
<comment type="similarity">
    <text evidence="2">Belongs to the Nudix hydrolase family. NudF subfamily.</text>
</comment>
<sequence length="207" mass="23668">MQPNFTSKDVKILEQRRVYQGHFQLDCLKLQYRLFNGGWGKPVFREVFERGDAVAVLLFDPQRDQLVLIEQFRVGTLKKTNNPWLIEIVAGVMDAEESAEQVAKRETKEETGLSLHNLFPISHHWVSPGGSTERIYLFCAQVDSSLAQGIHGLESEGEDIRLHLVPLKEAYNLVNEGKIDNATTIIALLWLQQNEQKVRKAWLTNVD</sequence>
<keyword evidence="5 13" id="KW-0479">Metal-binding</keyword>